<keyword evidence="5 7" id="KW-0418">Kinase</keyword>
<gene>
    <name evidence="5 7" type="primary">coaE</name>
    <name evidence="8" type="ORF">IHBHHGIJ_00588</name>
    <name evidence="7" type="ORF">KFEGEMFD_00562</name>
</gene>
<reference evidence="9 10" key="1">
    <citation type="submission" date="2019-11" db="EMBL/GenBank/DDBJ databases">
        <authorList>
            <person name="Holert J."/>
        </authorList>
    </citation>
    <scope>NUCLEOTIDE SEQUENCE [LARGE SCALE GENOMIC DNA]</scope>
    <source>
        <strain evidence="7">BC3_2A</strain>
        <strain evidence="8">SB11_1A</strain>
    </source>
</reference>
<keyword evidence="5 7" id="KW-0808">Transferase</keyword>
<dbReference type="Gene3D" id="3.40.50.300">
    <property type="entry name" value="P-loop containing nucleotide triphosphate hydrolases"/>
    <property type="match status" value="1"/>
</dbReference>
<dbReference type="EMBL" id="CACSIM010000001">
    <property type="protein sequence ID" value="CAA0083032.1"/>
    <property type="molecule type" value="Genomic_DNA"/>
</dbReference>
<evidence type="ECO:0000313" key="9">
    <source>
        <dbReference type="Proteomes" id="UP000435877"/>
    </source>
</evidence>
<keyword evidence="4 5" id="KW-0173">Coenzyme A biosynthesis</keyword>
<dbReference type="HAMAP" id="MF_00376">
    <property type="entry name" value="Dephospho_CoA_kinase"/>
    <property type="match status" value="1"/>
</dbReference>
<evidence type="ECO:0000313" key="10">
    <source>
        <dbReference type="Proteomes" id="UP000439591"/>
    </source>
</evidence>
<evidence type="ECO:0000313" key="8">
    <source>
        <dbReference type="EMBL" id="CAA0083728.1"/>
    </source>
</evidence>
<dbReference type="GO" id="GO:0004140">
    <property type="term" value="F:dephospho-CoA kinase activity"/>
    <property type="evidence" value="ECO:0007669"/>
    <property type="project" value="UniProtKB-UniRule"/>
</dbReference>
<dbReference type="InterPro" id="IPR027417">
    <property type="entry name" value="P-loop_NTPase"/>
</dbReference>
<organism evidence="7 10">
    <name type="scientific">Zhongshania aliphaticivorans</name>
    <dbReference type="NCBI Taxonomy" id="1470434"/>
    <lineage>
        <taxon>Bacteria</taxon>
        <taxon>Pseudomonadati</taxon>
        <taxon>Pseudomonadota</taxon>
        <taxon>Gammaproteobacteria</taxon>
        <taxon>Cellvibrionales</taxon>
        <taxon>Spongiibacteraceae</taxon>
        <taxon>Zhongshania</taxon>
    </lineage>
</organism>
<dbReference type="PROSITE" id="PS51219">
    <property type="entry name" value="DPCK"/>
    <property type="match status" value="1"/>
</dbReference>
<protein>
    <recommendedName>
        <fullName evidence="5 6">Dephospho-CoA kinase</fullName>
        <ecNumber evidence="5 6">2.7.1.24</ecNumber>
    </recommendedName>
    <alternativeName>
        <fullName evidence="5">Dephosphocoenzyme A kinase</fullName>
    </alternativeName>
</protein>
<dbReference type="GO" id="GO:0005737">
    <property type="term" value="C:cytoplasm"/>
    <property type="evidence" value="ECO:0007669"/>
    <property type="project" value="UniProtKB-SubCell"/>
</dbReference>
<comment type="pathway">
    <text evidence="5">Cofactor biosynthesis; coenzyme A biosynthesis; CoA from (R)-pantothenate: step 5/5.</text>
</comment>
<dbReference type="RefSeq" id="WP_159267265.1">
    <property type="nucleotide sequence ID" value="NZ_CACSIK010000001.1"/>
</dbReference>
<dbReference type="GO" id="GO:0015937">
    <property type="term" value="P:coenzyme A biosynthetic process"/>
    <property type="evidence" value="ECO:0007669"/>
    <property type="project" value="UniProtKB-UniRule"/>
</dbReference>
<dbReference type="SUPFAM" id="SSF52540">
    <property type="entry name" value="P-loop containing nucleoside triphosphate hydrolases"/>
    <property type="match status" value="1"/>
</dbReference>
<evidence type="ECO:0000256" key="3">
    <source>
        <dbReference type="ARBA" id="ARBA00022840"/>
    </source>
</evidence>
<dbReference type="GO" id="GO:0005524">
    <property type="term" value="F:ATP binding"/>
    <property type="evidence" value="ECO:0007669"/>
    <property type="project" value="UniProtKB-UniRule"/>
</dbReference>
<dbReference type="EC" id="2.7.1.24" evidence="5 6"/>
<evidence type="ECO:0000256" key="6">
    <source>
        <dbReference type="NCBIfam" id="TIGR00152"/>
    </source>
</evidence>
<evidence type="ECO:0000313" key="7">
    <source>
        <dbReference type="EMBL" id="CAA0083032.1"/>
    </source>
</evidence>
<evidence type="ECO:0000256" key="2">
    <source>
        <dbReference type="ARBA" id="ARBA00022741"/>
    </source>
</evidence>
<keyword evidence="9" id="KW-1185">Reference proteome</keyword>
<feature type="binding site" evidence="5">
    <location>
        <begin position="13"/>
        <end position="18"/>
    </location>
    <ligand>
        <name>ATP</name>
        <dbReference type="ChEBI" id="CHEBI:30616"/>
    </ligand>
</feature>
<comment type="catalytic activity">
    <reaction evidence="5">
        <text>3'-dephospho-CoA + ATP = ADP + CoA + H(+)</text>
        <dbReference type="Rhea" id="RHEA:18245"/>
        <dbReference type="ChEBI" id="CHEBI:15378"/>
        <dbReference type="ChEBI" id="CHEBI:30616"/>
        <dbReference type="ChEBI" id="CHEBI:57287"/>
        <dbReference type="ChEBI" id="CHEBI:57328"/>
        <dbReference type="ChEBI" id="CHEBI:456216"/>
        <dbReference type="EC" id="2.7.1.24"/>
    </reaction>
</comment>
<keyword evidence="3 5" id="KW-0067">ATP-binding</keyword>
<accession>A0A5S9N0B2</accession>
<dbReference type="PANTHER" id="PTHR10695">
    <property type="entry name" value="DEPHOSPHO-COA KINASE-RELATED"/>
    <property type="match status" value="1"/>
</dbReference>
<name>A0A5S9N0B2_9GAMM</name>
<dbReference type="AlphaFoldDB" id="A0A5S9N0B2"/>
<dbReference type="Pfam" id="PF01121">
    <property type="entry name" value="CoaE"/>
    <property type="match status" value="1"/>
</dbReference>
<comment type="similarity">
    <text evidence="1 5">Belongs to the CoaE family.</text>
</comment>
<dbReference type="Proteomes" id="UP000435877">
    <property type="component" value="Unassembled WGS sequence"/>
</dbReference>
<sequence>MSHFIVGLTGGIGSGKSAVSERFAKLGVGIVDADIVSRQVVEPGTAALASIAQHFGKHLLLNNGQLDRAALRQTIFSQPDAKTWLEALLHPLIAAETIKQLNDIRSSYAMYVSPLLVESKQQTMCQRLVVVDVPVKIQLERTMSRDSNEQAQVERIIASQASREERLAAASDVIDNTANFADLDRQVSTLHLQFLKLARATS</sequence>
<dbReference type="InterPro" id="IPR001977">
    <property type="entry name" value="Depp_CoAkinase"/>
</dbReference>
<dbReference type="EMBL" id="CACSIK010000001">
    <property type="protein sequence ID" value="CAA0083728.1"/>
    <property type="molecule type" value="Genomic_DNA"/>
</dbReference>
<comment type="function">
    <text evidence="5">Catalyzes the phosphorylation of the 3'-hydroxyl group of dephosphocoenzyme A to form coenzyme A.</text>
</comment>
<evidence type="ECO:0000256" key="4">
    <source>
        <dbReference type="ARBA" id="ARBA00022993"/>
    </source>
</evidence>
<dbReference type="CDD" id="cd02022">
    <property type="entry name" value="DPCK"/>
    <property type="match status" value="1"/>
</dbReference>
<dbReference type="UniPathway" id="UPA00241">
    <property type="reaction ID" value="UER00356"/>
</dbReference>
<keyword evidence="5" id="KW-0963">Cytoplasm</keyword>
<evidence type="ECO:0000256" key="1">
    <source>
        <dbReference type="ARBA" id="ARBA00009018"/>
    </source>
</evidence>
<dbReference type="PANTHER" id="PTHR10695:SF46">
    <property type="entry name" value="BIFUNCTIONAL COENZYME A SYNTHASE-RELATED"/>
    <property type="match status" value="1"/>
</dbReference>
<evidence type="ECO:0000256" key="5">
    <source>
        <dbReference type="HAMAP-Rule" id="MF_00376"/>
    </source>
</evidence>
<dbReference type="NCBIfam" id="TIGR00152">
    <property type="entry name" value="dephospho-CoA kinase"/>
    <property type="match status" value="1"/>
</dbReference>
<proteinExistence type="inferred from homology"/>
<comment type="subcellular location">
    <subcellularLocation>
        <location evidence="5">Cytoplasm</location>
    </subcellularLocation>
</comment>
<keyword evidence="2 5" id="KW-0547">Nucleotide-binding</keyword>
<dbReference type="Proteomes" id="UP000439591">
    <property type="component" value="Unassembled WGS sequence"/>
</dbReference>
<dbReference type="OrthoDB" id="9812943at2"/>